<comment type="caution">
    <text evidence="2">The sequence shown here is derived from an EMBL/GenBank/DDBJ whole genome shotgun (WGS) entry which is preliminary data.</text>
</comment>
<keyword evidence="2" id="KW-0969">Cilium</keyword>
<dbReference type="EMBL" id="JAAIVJ010000007">
    <property type="protein sequence ID" value="NEY91160.1"/>
    <property type="molecule type" value="Genomic_DNA"/>
</dbReference>
<proteinExistence type="predicted"/>
<dbReference type="Pfam" id="PF00700">
    <property type="entry name" value="Flagellin_C"/>
    <property type="match status" value="1"/>
</dbReference>
<evidence type="ECO:0000313" key="2">
    <source>
        <dbReference type="EMBL" id="NEY91160.1"/>
    </source>
</evidence>
<accession>A0A6M0QUM8</accession>
<sequence length="335" mass="34633">MTTLGFGDLAQSNIMRRHTMQAKADLARLSQELTLGRAADTPRHLSGDMGPLLAIDTSLARLEGYGAVTRELALFAEALQTGLATISDMALTASNSLIAASGTAAATHVGTAASAAHAALLSTLSTLNTRFGDRTLFAGMDTNGQAMASADTLLTALESAIGAAGATDVASVEAALDAWFAAPGGYQGTAYLGSAPLAEVPVAPGEALALDITADDPALRKTLKGLAMAALVDRGIFPGQYELQKGLAQRAGEVLLAGETDRAQLAARLGGLQARLDQAQTRNESEAAALGMARTAMVEIDPYETATRLQDAETQLELIYTLTARISRLSLADYL</sequence>
<protein>
    <submittedName>
        <fullName evidence="2">Flagellar biosynthesis protein FlgL</fullName>
    </submittedName>
</protein>
<dbReference type="InterPro" id="IPR046358">
    <property type="entry name" value="Flagellin_C"/>
</dbReference>
<evidence type="ECO:0000259" key="1">
    <source>
        <dbReference type="Pfam" id="PF00700"/>
    </source>
</evidence>
<dbReference type="AlphaFoldDB" id="A0A6M0QUM8"/>
<keyword evidence="2" id="KW-0282">Flagellum</keyword>
<dbReference type="RefSeq" id="WP_164626317.1">
    <property type="nucleotide sequence ID" value="NZ_JAAIVJ010000007.1"/>
</dbReference>
<evidence type="ECO:0000313" key="3">
    <source>
        <dbReference type="Proteomes" id="UP000477782"/>
    </source>
</evidence>
<dbReference type="SUPFAM" id="SSF64518">
    <property type="entry name" value="Phase 1 flagellin"/>
    <property type="match status" value="1"/>
</dbReference>
<reference evidence="2 3" key="1">
    <citation type="submission" date="2020-02" db="EMBL/GenBank/DDBJ databases">
        <authorList>
            <person name="Chen W.-M."/>
        </authorList>
    </citation>
    <scope>NUCLEOTIDE SEQUENCE [LARGE SCALE GENOMIC DNA]</scope>
    <source>
        <strain evidence="2 3">KMS-5</strain>
    </source>
</reference>
<keyword evidence="2" id="KW-0966">Cell projection</keyword>
<name>A0A6M0QUM8_9RHOB</name>
<gene>
    <name evidence="2" type="ORF">G4Z14_12705</name>
</gene>
<keyword evidence="3" id="KW-1185">Reference proteome</keyword>
<feature type="domain" description="Flagellin C-terminal" evidence="1">
    <location>
        <begin position="263"/>
        <end position="335"/>
    </location>
</feature>
<organism evidence="2 3">
    <name type="scientific">Tabrizicola oligotrophica</name>
    <dbReference type="NCBI Taxonomy" id="2710650"/>
    <lineage>
        <taxon>Bacteria</taxon>
        <taxon>Pseudomonadati</taxon>
        <taxon>Pseudomonadota</taxon>
        <taxon>Alphaproteobacteria</taxon>
        <taxon>Rhodobacterales</taxon>
        <taxon>Paracoccaceae</taxon>
        <taxon>Tabrizicola</taxon>
    </lineage>
</organism>
<dbReference type="Proteomes" id="UP000477782">
    <property type="component" value="Unassembled WGS sequence"/>
</dbReference>